<evidence type="ECO:0000256" key="1">
    <source>
        <dbReference type="SAM" id="SignalP"/>
    </source>
</evidence>
<dbReference type="OrthoDB" id="8796993at2"/>
<keyword evidence="3" id="KW-1185">Reference proteome</keyword>
<dbReference type="RefSeq" id="WP_073354447.1">
    <property type="nucleotide sequence ID" value="NZ_FQUZ01000004.1"/>
</dbReference>
<sequence>MMQKKFHVLALCSLALLAGCAKNGAVSTSQTPEQIVQQRATERWNLMIARDFDKVYEYTDTAYRLVNTPIDLDRKYGGKRYRVGVNWTKAEFISVECGTPDRCVTKFSVSSLVNVPPSFTNMEINNVPTEEVWLLQDGNWFYYMN</sequence>
<name>A0A1M4US67_9BURK</name>
<protein>
    <recommendedName>
        <fullName evidence="4">Lipoprotein</fullName>
    </recommendedName>
</protein>
<feature type="chain" id="PRO_5012906088" description="Lipoprotein" evidence="1">
    <location>
        <begin position="24"/>
        <end position="145"/>
    </location>
</feature>
<feature type="signal peptide" evidence="1">
    <location>
        <begin position="1"/>
        <end position="23"/>
    </location>
</feature>
<dbReference type="AlphaFoldDB" id="A0A1M4US67"/>
<organism evidence="2 3">
    <name type="scientific">Lampropedia hyalina DSM 16112</name>
    <dbReference type="NCBI Taxonomy" id="1122156"/>
    <lineage>
        <taxon>Bacteria</taxon>
        <taxon>Pseudomonadati</taxon>
        <taxon>Pseudomonadota</taxon>
        <taxon>Betaproteobacteria</taxon>
        <taxon>Burkholderiales</taxon>
        <taxon>Comamonadaceae</taxon>
        <taxon>Lampropedia</taxon>
    </lineage>
</organism>
<keyword evidence="1" id="KW-0732">Signal</keyword>
<dbReference type="PROSITE" id="PS51257">
    <property type="entry name" value="PROKAR_LIPOPROTEIN"/>
    <property type="match status" value="1"/>
</dbReference>
<accession>A0A1M4US67</accession>
<evidence type="ECO:0000313" key="2">
    <source>
        <dbReference type="EMBL" id="SHE59534.1"/>
    </source>
</evidence>
<evidence type="ECO:0008006" key="4">
    <source>
        <dbReference type="Google" id="ProtNLM"/>
    </source>
</evidence>
<proteinExistence type="predicted"/>
<evidence type="ECO:0000313" key="3">
    <source>
        <dbReference type="Proteomes" id="UP000184327"/>
    </source>
</evidence>
<dbReference type="STRING" id="1122156.SAMN02745117_00556"/>
<reference evidence="2 3" key="1">
    <citation type="submission" date="2016-11" db="EMBL/GenBank/DDBJ databases">
        <authorList>
            <person name="Jaros S."/>
            <person name="Januszkiewicz K."/>
            <person name="Wedrychowicz H."/>
        </authorList>
    </citation>
    <scope>NUCLEOTIDE SEQUENCE [LARGE SCALE GENOMIC DNA]</scope>
    <source>
        <strain evidence="2 3">DSM 16112</strain>
    </source>
</reference>
<dbReference type="Proteomes" id="UP000184327">
    <property type="component" value="Unassembled WGS sequence"/>
</dbReference>
<dbReference type="EMBL" id="FQUZ01000004">
    <property type="protein sequence ID" value="SHE59534.1"/>
    <property type="molecule type" value="Genomic_DNA"/>
</dbReference>
<gene>
    <name evidence="2" type="ORF">SAMN02745117_00556</name>
</gene>